<name>A0A0G1UB17_9BACT</name>
<accession>A0A0G1UB17</accession>
<reference evidence="1 2" key="1">
    <citation type="journal article" date="2015" name="Nature">
        <title>rRNA introns, odd ribosomes, and small enigmatic genomes across a large radiation of phyla.</title>
        <authorList>
            <person name="Brown C.T."/>
            <person name="Hug L.A."/>
            <person name="Thomas B.C."/>
            <person name="Sharon I."/>
            <person name="Castelle C.J."/>
            <person name="Singh A."/>
            <person name="Wilkins M.J."/>
            <person name="Williams K.H."/>
            <person name="Banfield J.F."/>
        </authorList>
    </citation>
    <scope>NUCLEOTIDE SEQUENCE [LARGE SCALE GENOMIC DNA]</scope>
</reference>
<dbReference type="EMBL" id="LCNV01000027">
    <property type="protein sequence ID" value="KKU63323.1"/>
    <property type="molecule type" value="Genomic_DNA"/>
</dbReference>
<proteinExistence type="predicted"/>
<organism evidence="1 2">
    <name type="scientific">Candidatus Amesbacteria bacterium GW2011_GWA1_47_16</name>
    <dbReference type="NCBI Taxonomy" id="1618353"/>
    <lineage>
        <taxon>Bacteria</taxon>
        <taxon>Candidatus Amesiibacteriota</taxon>
    </lineage>
</organism>
<protein>
    <submittedName>
        <fullName evidence="1">Uncharacterized protein</fullName>
    </submittedName>
</protein>
<gene>
    <name evidence="1" type="ORF">UX87_C0027G0004</name>
</gene>
<evidence type="ECO:0000313" key="1">
    <source>
        <dbReference type="EMBL" id="KKU63323.1"/>
    </source>
</evidence>
<dbReference type="AlphaFoldDB" id="A0A0G1UB17"/>
<evidence type="ECO:0000313" key="2">
    <source>
        <dbReference type="Proteomes" id="UP000034364"/>
    </source>
</evidence>
<sequence>MKTVWEYSPETEAARILHAARQTAVGFYKTKGFAILPYGSALHGKNLVFLPGLPYLSIPRFWEKAARINVDSLPLKIPPRLLKAVISLLPSQSPHLPDKSLVQLWDRYQNQIIDQIYCLIPGRKDWIKQIIIQPTNYGTGASFNLLTKAPGTARIWLRSDQGISAIVESLLTILTRYEVLNHLSGLWSESEIIVDWLLAYSPLSEILEKIDPVYHRSLTIRSTRIKQKASLITQSERFLSEIGAPVVNLDTLKKLPVHTWPARQRQLFRWLVDRSPIWSPSTKYTAGCLQAIPIVSPFTPSPKPYKDCAICWKKTVSPVHSSKPAAVKATCFIVKIPAACAIPVFFRARKLPEFLSALPCYPFRLFPDTPLLAAGRLPNRPRLLPQTYI</sequence>
<comment type="caution">
    <text evidence="1">The sequence shown here is derived from an EMBL/GenBank/DDBJ whole genome shotgun (WGS) entry which is preliminary data.</text>
</comment>
<dbReference type="Proteomes" id="UP000034364">
    <property type="component" value="Unassembled WGS sequence"/>
</dbReference>